<dbReference type="RefSeq" id="WP_011698689.1">
    <property type="nucleotide sequence ID" value="NC_008554.1"/>
</dbReference>
<dbReference type="SUPFAM" id="SSF54197">
    <property type="entry name" value="HIT-like"/>
    <property type="match status" value="1"/>
</dbReference>
<proteinExistence type="predicted"/>
<keyword evidence="2" id="KW-1185">Reference proteome</keyword>
<dbReference type="Proteomes" id="UP000001784">
    <property type="component" value="Chromosome"/>
</dbReference>
<dbReference type="InterPro" id="IPR036265">
    <property type="entry name" value="HIT-like_sf"/>
</dbReference>
<evidence type="ECO:0008006" key="3">
    <source>
        <dbReference type="Google" id="ProtNLM"/>
    </source>
</evidence>
<reference evidence="1 2" key="1">
    <citation type="submission" date="2006-10" db="EMBL/GenBank/DDBJ databases">
        <title>Complete sequence of Syntrophobacter fumaroxidans MPOB.</title>
        <authorList>
            <consortium name="US DOE Joint Genome Institute"/>
            <person name="Copeland A."/>
            <person name="Lucas S."/>
            <person name="Lapidus A."/>
            <person name="Barry K."/>
            <person name="Detter J.C."/>
            <person name="Glavina del Rio T."/>
            <person name="Hammon N."/>
            <person name="Israni S."/>
            <person name="Pitluck S."/>
            <person name="Goltsman E.G."/>
            <person name="Martinez M."/>
            <person name="Schmutz J."/>
            <person name="Larimer F."/>
            <person name="Land M."/>
            <person name="Hauser L."/>
            <person name="Kyrpides N."/>
            <person name="Kim E."/>
            <person name="Boone D.R."/>
            <person name="Brockman F."/>
            <person name="Culley D."/>
            <person name="Ferry J."/>
            <person name="Gunsalus R."/>
            <person name="McInerney M.J."/>
            <person name="Morrison M."/>
            <person name="Plugge C."/>
            <person name="Rohlin L."/>
            <person name="Scholten J."/>
            <person name="Sieber J."/>
            <person name="Stams A.J.M."/>
            <person name="Worm P."/>
            <person name="Henstra A.M."/>
            <person name="Richardson P."/>
        </authorList>
    </citation>
    <scope>NUCLEOTIDE SEQUENCE [LARGE SCALE GENOMIC DNA]</scope>
    <source>
        <strain evidence="2">DSM 10017 / MPOB</strain>
    </source>
</reference>
<dbReference type="EMBL" id="CP000478">
    <property type="protein sequence ID" value="ABK17519.1"/>
    <property type="molecule type" value="Genomic_DNA"/>
</dbReference>
<dbReference type="OrthoDB" id="9769064at2"/>
<accession>A0LJB7</accession>
<gene>
    <name evidence="1" type="ordered locus">Sfum_1834</name>
</gene>
<dbReference type="STRING" id="335543.Sfum_1834"/>
<dbReference type="AlphaFoldDB" id="A0LJB7"/>
<protein>
    <recommendedName>
        <fullName evidence="3">Galactose-1-phosphate uridylyltransferase-like</fullName>
    </recommendedName>
</protein>
<evidence type="ECO:0000313" key="2">
    <source>
        <dbReference type="Proteomes" id="UP000001784"/>
    </source>
</evidence>
<dbReference type="KEGG" id="sfu:Sfum_1834"/>
<name>A0LJB7_SYNFM</name>
<dbReference type="Gene3D" id="3.30.428.10">
    <property type="entry name" value="HIT-like"/>
    <property type="match status" value="2"/>
</dbReference>
<evidence type="ECO:0000313" key="1">
    <source>
        <dbReference type="EMBL" id="ABK17519.1"/>
    </source>
</evidence>
<sequence>MKEKIRFESHVQSSTFHNPLLDNRLVTQQLEIRKDPLTGKQSVFNPSIEGKAGFFGVSDQALLERLARESAPKCFLCGDRWKELTPTYPEDLVPGGRVRVGESVLFPNLFPVSQVHAVLRVGSDHYVPLQEFSTPLIEEAFLASITFIRLLFRAREGIRFLTVNGNYLAPAGASILHPHFQVLGSDIPYTHTGELMTLGRAYHAQHGSCYWVDLAEKERELGLRFIARTGAVTWIAAFAPRGTNEVLGILTEKRDFMEMEDRDWAELSYGFSTVLEGFGAQGISTFNFTLYSGPLGARDDTFRCFLRVISRQNVYENYRTDDYFLQKLLRNELILNPPEKLASTLRKCFERRRGE</sequence>
<dbReference type="InParanoid" id="A0LJB7"/>
<organism evidence="1 2">
    <name type="scientific">Syntrophobacter fumaroxidans (strain DSM 10017 / MPOB)</name>
    <dbReference type="NCBI Taxonomy" id="335543"/>
    <lineage>
        <taxon>Bacteria</taxon>
        <taxon>Pseudomonadati</taxon>
        <taxon>Thermodesulfobacteriota</taxon>
        <taxon>Syntrophobacteria</taxon>
        <taxon>Syntrophobacterales</taxon>
        <taxon>Syntrophobacteraceae</taxon>
        <taxon>Syntrophobacter</taxon>
    </lineage>
</organism>
<dbReference type="HOGENOM" id="CLU_071478_0_0_7"/>
<dbReference type="eggNOG" id="COG1085">
    <property type="taxonomic scope" value="Bacteria"/>
</dbReference>